<evidence type="ECO:0000256" key="1">
    <source>
        <dbReference type="SAM" id="MobiDB-lite"/>
    </source>
</evidence>
<dbReference type="InterPro" id="IPR011333">
    <property type="entry name" value="SKP1/BTB/POZ_sf"/>
</dbReference>
<dbReference type="AlphaFoldDB" id="A0AA38SHL0"/>
<dbReference type="InterPro" id="IPR000210">
    <property type="entry name" value="BTB/POZ_dom"/>
</dbReference>
<evidence type="ECO:0000259" key="2">
    <source>
        <dbReference type="PROSITE" id="PS50097"/>
    </source>
</evidence>
<accession>A0AA38SHL0</accession>
<gene>
    <name evidence="3" type="ORF">NKR19_g3035</name>
</gene>
<dbReference type="CDD" id="cd18186">
    <property type="entry name" value="BTB_POZ_ZBTB_KLHL-like"/>
    <property type="match status" value="1"/>
</dbReference>
<organism evidence="3 4">
    <name type="scientific">Coniochaeta hoffmannii</name>
    <dbReference type="NCBI Taxonomy" id="91930"/>
    <lineage>
        <taxon>Eukaryota</taxon>
        <taxon>Fungi</taxon>
        <taxon>Dikarya</taxon>
        <taxon>Ascomycota</taxon>
        <taxon>Pezizomycotina</taxon>
        <taxon>Sordariomycetes</taxon>
        <taxon>Sordariomycetidae</taxon>
        <taxon>Coniochaetales</taxon>
        <taxon>Coniochaetaceae</taxon>
        <taxon>Coniochaeta</taxon>
    </lineage>
</organism>
<dbReference type="Proteomes" id="UP001174691">
    <property type="component" value="Unassembled WGS sequence"/>
</dbReference>
<evidence type="ECO:0000313" key="3">
    <source>
        <dbReference type="EMBL" id="KAJ9160673.1"/>
    </source>
</evidence>
<comment type="caution">
    <text evidence="3">The sequence shown here is derived from an EMBL/GenBank/DDBJ whole genome shotgun (WGS) entry which is preliminary data.</text>
</comment>
<protein>
    <recommendedName>
        <fullName evidence="2">BTB domain-containing protein</fullName>
    </recommendedName>
</protein>
<proteinExistence type="predicted"/>
<dbReference type="Gene3D" id="3.30.710.10">
    <property type="entry name" value="Potassium Channel Kv1.1, Chain A"/>
    <property type="match status" value="1"/>
</dbReference>
<dbReference type="SUPFAM" id="SSF54695">
    <property type="entry name" value="POZ domain"/>
    <property type="match status" value="1"/>
</dbReference>
<keyword evidence="4" id="KW-1185">Reference proteome</keyword>
<dbReference type="Pfam" id="PF00651">
    <property type="entry name" value="BTB"/>
    <property type="match status" value="1"/>
</dbReference>
<evidence type="ECO:0000313" key="4">
    <source>
        <dbReference type="Proteomes" id="UP001174691"/>
    </source>
</evidence>
<name>A0AA38SHL0_9PEZI</name>
<sequence>MTGAAEVPIGEREKRPVQSKTYFDRDGDLTLVVGPDGSECVVCPRALARGSPVFKSMLFGGFSESKPSEGEWIVKLPEDDPEAFILLLHILHGQYHKVPGGLSEERLYEVTVLADKYDLTSSLRPWTKCWLDYLKDIDRAAENQAMRIWIAWELGDLELFRSELRWHLLNCKATLFRHDERQTPYFKTLDDVGLMDALKKTRIQMIRSLLDPVTRLHDRLLGIRYKTPFSCNGRIKLDTHLIESSACSGALLISLLKALHAVKLYPIPQPYRYKDDITTLCRLLQTAASSIISLETEPSRLAYSKASKFRKTAPLPAAAQNPLPHGQPKTSVGHDTPPQIPRLLPIKLLQRDLKAELSVDTLEGAFPRTTHVVEVKRRWDSLSEKEREASRVTAREVERRLPMKVMMENVTAQIDDEAYAAVDLERDARLRWDALTPEEEQLAYNERTARVIEEAD</sequence>
<feature type="domain" description="BTB" evidence="2">
    <location>
        <begin position="27"/>
        <end position="100"/>
    </location>
</feature>
<feature type="region of interest" description="Disordered" evidence="1">
    <location>
        <begin position="316"/>
        <end position="338"/>
    </location>
</feature>
<dbReference type="PROSITE" id="PS50097">
    <property type="entry name" value="BTB"/>
    <property type="match status" value="1"/>
</dbReference>
<reference evidence="3" key="1">
    <citation type="submission" date="2022-07" db="EMBL/GenBank/DDBJ databases">
        <title>Fungi with potential for degradation of polypropylene.</title>
        <authorList>
            <person name="Gostincar C."/>
        </authorList>
    </citation>
    <scope>NUCLEOTIDE SEQUENCE</scope>
    <source>
        <strain evidence="3">EXF-13287</strain>
    </source>
</reference>
<dbReference type="EMBL" id="JANBVN010000032">
    <property type="protein sequence ID" value="KAJ9160673.1"/>
    <property type="molecule type" value="Genomic_DNA"/>
</dbReference>